<feature type="domain" description="Glycosyl hydrolase family 92" evidence="4">
    <location>
        <begin position="379"/>
        <end position="446"/>
    </location>
</feature>
<evidence type="ECO:0000256" key="3">
    <source>
        <dbReference type="ARBA" id="ARBA00022837"/>
    </source>
</evidence>
<dbReference type="InterPro" id="IPR012939">
    <property type="entry name" value="Glyco_hydro_92"/>
</dbReference>
<dbReference type="EMBL" id="CP076133">
    <property type="protein sequence ID" value="QWG04721.1"/>
    <property type="molecule type" value="Genomic_DNA"/>
</dbReference>
<protein>
    <submittedName>
        <fullName evidence="6">Glycoside hydrolase family 92 protein</fullName>
    </submittedName>
</protein>
<reference evidence="6 7" key="1">
    <citation type="submission" date="2021-05" db="EMBL/GenBank/DDBJ databases">
        <title>Comparative genomic studies on the polysaccharide-degrading batcterial strains of the Flammeovirga genus.</title>
        <authorList>
            <person name="Zewei F."/>
            <person name="Zheng Z."/>
            <person name="Yu L."/>
            <person name="Ruyue G."/>
            <person name="Yanhong M."/>
            <person name="Yuanyuan C."/>
            <person name="Jingyan G."/>
            <person name="Wenjun H."/>
        </authorList>
    </citation>
    <scope>NUCLEOTIDE SEQUENCE [LARGE SCALE GENOMIC DNA]</scope>
    <source>
        <strain evidence="6 7">NBRC:100898</strain>
    </source>
</reference>
<sequence length="453" mass="51993">MKKNIYFFLYLFFTFCFISCKQEVKEKELIKPINQVKVFFNTTETPYYGVSMPTSNIVQFPSIDSKKSNEDIYLKDSVYQGFSMQAKLDNKEDLIGRISISTTTQIIDNNTDFISPELQIDTQKSILEPGFFEVYLPNEDITAVFTTGKNVAFQKYTFPNTNSAQIIIDPIYKNAGKVIDAQLYTTSPREVLGYNVIQQNNKAVKVYFAIKFTKDYYGFRLINDQKISNKLKLNSKKLKGVATFMTNENEAVEVKVAFSGKSIREAKNILRSESHNSFSLAVNNAQNEWESLFGKFYLEGGSDIQNEKFYSGVYFSHHFNPFDKIEDYNPLMSFTSKMTTTNSYGKVDFASKKLQQNTSIDSLNVEYFSFISTGFRLTDIDETYQIDAPIFNRISLDLLNGKNLVIEAKNRTELNNKVSKVTFNDKKLNNNLITYSQIMEGGILKVYFDTVNN</sequence>
<proteinExistence type="predicted"/>
<dbReference type="Proteomes" id="UP000678679">
    <property type="component" value="Chromosome 2"/>
</dbReference>
<evidence type="ECO:0000313" key="6">
    <source>
        <dbReference type="EMBL" id="QWG04721.1"/>
    </source>
</evidence>
<name>A0AAX1NDX1_9BACT</name>
<dbReference type="PANTHER" id="PTHR12143">
    <property type="entry name" value="PEPTIDE N-GLYCANASE PNGASE -RELATED"/>
    <property type="match status" value="1"/>
</dbReference>
<dbReference type="GO" id="GO:0006516">
    <property type="term" value="P:glycoprotein catabolic process"/>
    <property type="evidence" value="ECO:0007669"/>
    <property type="project" value="TreeGrafter"/>
</dbReference>
<dbReference type="AlphaFoldDB" id="A0AAX1NDX1"/>
<gene>
    <name evidence="6" type="ORF">KMW28_27875</name>
</gene>
<dbReference type="Pfam" id="PF07971">
    <property type="entry name" value="Glyco_hydro_92"/>
    <property type="match status" value="1"/>
</dbReference>
<feature type="domain" description="Glycosyl hydrolase family 92 N-terminal" evidence="5">
    <location>
        <begin position="47"/>
        <end position="259"/>
    </location>
</feature>
<organism evidence="6 7">
    <name type="scientific">Flammeovirga yaeyamensis</name>
    <dbReference type="NCBI Taxonomy" id="367791"/>
    <lineage>
        <taxon>Bacteria</taxon>
        <taxon>Pseudomonadati</taxon>
        <taxon>Bacteroidota</taxon>
        <taxon>Cytophagia</taxon>
        <taxon>Cytophagales</taxon>
        <taxon>Flammeovirgaceae</taxon>
        <taxon>Flammeovirga</taxon>
    </lineage>
</organism>
<dbReference type="InterPro" id="IPR041371">
    <property type="entry name" value="GH92_N"/>
</dbReference>
<evidence type="ECO:0000313" key="7">
    <source>
        <dbReference type="Proteomes" id="UP000678679"/>
    </source>
</evidence>
<dbReference type="Gene3D" id="2.70.98.10">
    <property type="match status" value="1"/>
</dbReference>
<dbReference type="GO" id="GO:0000224">
    <property type="term" value="F:peptide-N4-(N-acetyl-beta-glucosaminyl)asparagine amidase activity"/>
    <property type="evidence" value="ECO:0007669"/>
    <property type="project" value="TreeGrafter"/>
</dbReference>
<keyword evidence="3" id="KW-0106">Calcium</keyword>
<accession>A0AAX1NDX1</accession>
<keyword evidence="6" id="KW-0378">Hydrolase</keyword>
<dbReference type="RefSeq" id="WP_169666632.1">
    <property type="nucleotide sequence ID" value="NZ_CP076133.1"/>
</dbReference>
<dbReference type="InterPro" id="IPR050883">
    <property type="entry name" value="PNGase"/>
</dbReference>
<dbReference type="GO" id="GO:0030246">
    <property type="term" value="F:carbohydrate binding"/>
    <property type="evidence" value="ECO:0007669"/>
    <property type="project" value="InterPro"/>
</dbReference>
<dbReference type="PANTHER" id="PTHR12143:SF43">
    <property type="entry name" value="PUTATIVE-RELATED"/>
    <property type="match status" value="1"/>
</dbReference>
<dbReference type="GO" id="GO:0005829">
    <property type="term" value="C:cytosol"/>
    <property type="evidence" value="ECO:0007669"/>
    <property type="project" value="TreeGrafter"/>
</dbReference>
<evidence type="ECO:0000259" key="5">
    <source>
        <dbReference type="Pfam" id="PF17678"/>
    </source>
</evidence>
<comment type="cofactor">
    <cofactor evidence="1">
        <name>Ca(2+)</name>
        <dbReference type="ChEBI" id="CHEBI:29108"/>
    </cofactor>
</comment>
<dbReference type="Gene3D" id="3.30.2080.10">
    <property type="entry name" value="GH92 mannosidase domain"/>
    <property type="match status" value="1"/>
</dbReference>
<evidence type="ECO:0000259" key="4">
    <source>
        <dbReference type="Pfam" id="PF07971"/>
    </source>
</evidence>
<dbReference type="Pfam" id="PF17678">
    <property type="entry name" value="Glyco_hydro_92N"/>
    <property type="match status" value="1"/>
</dbReference>
<keyword evidence="7" id="KW-1185">Reference proteome</keyword>
<dbReference type="InterPro" id="IPR014718">
    <property type="entry name" value="GH-type_carb-bd"/>
</dbReference>
<comment type="subunit">
    <text evidence="2">Monomer.</text>
</comment>
<evidence type="ECO:0000256" key="2">
    <source>
        <dbReference type="ARBA" id="ARBA00011245"/>
    </source>
</evidence>
<evidence type="ECO:0000256" key="1">
    <source>
        <dbReference type="ARBA" id="ARBA00001913"/>
    </source>
</evidence>
<dbReference type="KEGG" id="fya:KMW28_27875"/>